<dbReference type="AlphaFoldDB" id="A0A9W8CGV7"/>
<keyword evidence="1 6" id="KW-0645">Protease</keyword>
<keyword evidence="3 6" id="KW-0378">Hydrolase</keyword>
<evidence type="ECO:0000256" key="3">
    <source>
        <dbReference type="ARBA" id="ARBA00022801"/>
    </source>
</evidence>
<proteinExistence type="inferred from homology"/>
<gene>
    <name evidence="8" type="primary">OMA1</name>
    <name evidence="8" type="ORF">LPJ64_005550</name>
</gene>
<evidence type="ECO:0000313" key="9">
    <source>
        <dbReference type="Proteomes" id="UP001145021"/>
    </source>
</evidence>
<dbReference type="Proteomes" id="UP001145021">
    <property type="component" value="Unassembled WGS sequence"/>
</dbReference>
<evidence type="ECO:0000313" key="8">
    <source>
        <dbReference type="EMBL" id="KAJ1642619.1"/>
    </source>
</evidence>
<dbReference type="GO" id="GO:0006515">
    <property type="term" value="P:protein quality control for misfolded or incompletely synthesized proteins"/>
    <property type="evidence" value="ECO:0007669"/>
    <property type="project" value="TreeGrafter"/>
</dbReference>
<dbReference type="InterPro" id="IPR001915">
    <property type="entry name" value="Peptidase_M48"/>
</dbReference>
<reference evidence="8" key="1">
    <citation type="submission" date="2022-07" db="EMBL/GenBank/DDBJ databases">
        <title>Phylogenomic reconstructions and comparative analyses of Kickxellomycotina fungi.</title>
        <authorList>
            <person name="Reynolds N.K."/>
            <person name="Stajich J.E."/>
            <person name="Barry K."/>
            <person name="Grigoriev I.V."/>
            <person name="Crous P."/>
            <person name="Smith M.E."/>
        </authorList>
    </citation>
    <scope>NUCLEOTIDE SEQUENCE</scope>
    <source>
        <strain evidence="8">NBRC 105413</strain>
    </source>
</reference>
<dbReference type="GO" id="GO:0005743">
    <property type="term" value="C:mitochondrial inner membrane"/>
    <property type="evidence" value="ECO:0007669"/>
    <property type="project" value="TreeGrafter"/>
</dbReference>
<keyword evidence="2" id="KW-0479">Metal-binding</keyword>
<evidence type="ECO:0000256" key="6">
    <source>
        <dbReference type="RuleBase" id="RU003983"/>
    </source>
</evidence>
<accession>A0A9W8CGV7</accession>
<dbReference type="InterPro" id="IPR051156">
    <property type="entry name" value="Mito/Outer_Membr_Metalloprot"/>
</dbReference>
<comment type="caution">
    <text evidence="8">The sequence shown here is derived from an EMBL/GenBank/DDBJ whole genome shotgun (WGS) entry which is preliminary data.</text>
</comment>
<comment type="similarity">
    <text evidence="6">Belongs to the peptidase M48 family.</text>
</comment>
<dbReference type="GO" id="GO:0046872">
    <property type="term" value="F:metal ion binding"/>
    <property type="evidence" value="ECO:0007669"/>
    <property type="project" value="UniProtKB-KW"/>
</dbReference>
<comment type="cofactor">
    <cofactor evidence="6">
        <name>Zn(2+)</name>
        <dbReference type="ChEBI" id="CHEBI:29105"/>
    </cofactor>
    <text evidence="6">Binds 1 zinc ion per subunit.</text>
</comment>
<dbReference type="EMBL" id="JANBOH010000367">
    <property type="protein sequence ID" value="KAJ1642619.1"/>
    <property type="molecule type" value="Genomic_DNA"/>
</dbReference>
<organism evidence="8 9">
    <name type="scientific">Coemansia asiatica</name>
    <dbReference type="NCBI Taxonomy" id="1052880"/>
    <lineage>
        <taxon>Eukaryota</taxon>
        <taxon>Fungi</taxon>
        <taxon>Fungi incertae sedis</taxon>
        <taxon>Zoopagomycota</taxon>
        <taxon>Kickxellomycotina</taxon>
        <taxon>Kickxellomycetes</taxon>
        <taxon>Kickxellales</taxon>
        <taxon>Kickxellaceae</taxon>
        <taxon>Coemansia</taxon>
    </lineage>
</organism>
<protein>
    <submittedName>
        <fullName evidence="8">Metalloendopeptidase</fullName>
    </submittedName>
</protein>
<evidence type="ECO:0000256" key="5">
    <source>
        <dbReference type="ARBA" id="ARBA00023049"/>
    </source>
</evidence>
<evidence type="ECO:0000256" key="2">
    <source>
        <dbReference type="ARBA" id="ARBA00022723"/>
    </source>
</evidence>
<dbReference type="GO" id="GO:0034982">
    <property type="term" value="P:mitochondrial protein processing"/>
    <property type="evidence" value="ECO:0007669"/>
    <property type="project" value="TreeGrafter"/>
</dbReference>
<dbReference type="CDD" id="cd07331">
    <property type="entry name" value="M48C_Oma1_like"/>
    <property type="match status" value="1"/>
</dbReference>
<evidence type="ECO:0000259" key="7">
    <source>
        <dbReference type="Pfam" id="PF01435"/>
    </source>
</evidence>
<feature type="domain" description="Peptidase M48" evidence="7">
    <location>
        <begin position="110"/>
        <end position="284"/>
    </location>
</feature>
<dbReference type="Gene3D" id="3.30.2010.10">
    <property type="entry name" value="Metalloproteases ('zincins'), catalytic domain"/>
    <property type="match status" value="1"/>
</dbReference>
<dbReference type="PANTHER" id="PTHR22726:SF1">
    <property type="entry name" value="METALLOENDOPEPTIDASE OMA1, MITOCHONDRIAL"/>
    <property type="match status" value="1"/>
</dbReference>
<dbReference type="GO" id="GO:0004222">
    <property type="term" value="F:metalloendopeptidase activity"/>
    <property type="evidence" value="ECO:0007669"/>
    <property type="project" value="InterPro"/>
</dbReference>
<keyword evidence="5 6" id="KW-0482">Metalloprotease</keyword>
<evidence type="ECO:0000256" key="1">
    <source>
        <dbReference type="ARBA" id="ARBA00022670"/>
    </source>
</evidence>
<evidence type="ECO:0000256" key="4">
    <source>
        <dbReference type="ARBA" id="ARBA00022833"/>
    </source>
</evidence>
<name>A0A9W8CGV7_9FUNG</name>
<keyword evidence="4 6" id="KW-0862">Zinc</keyword>
<dbReference type="PANTHER" id="PTHR22726">
    <property type="entry name" value="METALLOENDOPEPTIDASE OMA1"/>
    <property type="match status" value="1"/>
</dbReference>
<keyword evidence="9" id="KW-1185">Reference proteome</keyword>
<dbReference type="Pfam" id="PF01435">
    <property type="entry name" value="Peptidase_M48"/>
    <property type="match status" value="1"/>
</dbReference>
<sequence length="320" mass="36085">MSKVFPVFLRRLQTRPLLRRGIRLYGQRFRYNRGYDQQQIWQTRGFWYTAGVASTGGAVYYQMHLEDSPTGRRRFINVSPAREKQAGHRAYQEVLAQYRWQLEPRGSPLDRYVRRVAERIVVVTGMHESWEIHVIRSSEKNAFVLPGGKIFVFSGILPVAANEDGLATILAHEIAHQYARHSAEKLSQASLLQVALVVASLFVDPNVLQMGQAMGSLLLELPNSRQCELEADQLGLYFMAMACYDPRQAVGLWQRMKAAELASPPQFLNTHPSTDSRIDSIKAWLPDAQSKREAANCPNPDTVRAFLGQPWATTAVSGGD</sequence>